<organism evidence="2 3">
    <name type="scientific">Catenuloplanes indicus</name>
    <dbReference type="NCBI Taxonomy" id="137267"/>
    <lineage>
        <taxon>Bacteria</taxon>
        <taxon>Bacillati</taxon>
        <taxon>Actinomycetota</taxon>
        <taxon>Actinomycetes</taxon>
        <taxon>Micromonosporales</taxon>
        <taxon>Micromonosporaceae</taxon>
        <taxon>Catenuloplanes</taxon>
    </lineage>
</organism>
<evidence type="ECO:0000313" key="3">
    <source>
        <dbReference type="Proteomes" id="UP001240236"/>
    </source>
</evidence>
<evidence type="ECO:0000256" key="1">
    <source>
        <dbReference type="SAM" id="SignalP"/>
    </source>
</evidence>
<sequence length="251" mass="26795">MRTYIAVLAASFTLAGCAGEAAESVAPSPSPTADAKAVVMAAFAPLTSGTPMYTITYEQLGAVVRVQRDHAADTTFTTLSITVTDDDRAMAFQSYRVGADVFSRLDVSQLPPGTVPEDRQISTWVRTDADRPARITAGTDQLAVTPDEVAAAILTAQQQTPSRISGTVDLAAIVPERFDTAEARKATFGAELYGDGSIAYFTVNLRAKGQTTRPFQFRGLGQVPDAFPAVPTSGQYREAQPSFYTMELPLD</sequence>
<keyword evidence="3" id="KW-1185">Reference proteome</keyword>
<dbReference type="EMBL" id="JAUSUZ010000001">
    <property type="protein sequence ID" value="MDQ0363519.1"/>
    <property type="molecule type" value="Genomic_DNA"/>
</dbReference>
<dbReference type="AlphaFoldDB" id="A0AAE3VTR7"/>
<name>A0AAE3VTR7_9ACTN</name>
<reference evidence="2 3" key="1">
    <citation type="submission" date="2023-07" db="EMBL/GenBank/DDBJ databases">
        <title>Sequencing the genomes of 1000 actinobacteria strains.</title>
        <authorList>
            <person name="Klenk H.-P."/>
        </authorList>
    </citation>
    <scope>NUCLEOTIDE SEQUENCE [LARGE SCALE GENOMIC DNA]</scope>
    <source>
        <strain evidence="2 3">DSM 44709</strain>
    </source>
</reference>
<evidence type="ECO:0008006" key="4">
    <source>
        <dbReference type="Google" id="ProtNLM"/>
    </source>
</evidence>
<dbReference type="PROSITE" id="PS51257">
    <property type="entry name" value="PROKAR_LIPOPROTEIN"/>
    <property type="match status" value="1"/>
</dbReference>
<feature type="signal peptide" evidence="1">
    <location>
        <begin position="1"/>
        <end position="18"/>
    </location>
</feature>
<dbReference type="Proteomes" id="UP001240236">
    <property type="component" value="Unassembled WGS sequence"/>
</dbReference>
<keyword evidence="1" id="KW-0732">Signal</keyword>
<protein>
    <recommendedName>
        <fullName evidence="4">Lipoprotein</fullName>
    </recommendedName>
</protein>
<comment type="caution">
    <text evidence="2">The sequence shown here is derived from an EMBL/GenBank/DDBJ whole genome shotgun (WGS) entry which is preliminary data.</text>
</comment>
<evidence type="ECO:0000313" key="2">
    <source>
        <dbReference type="EMBL" id="MDQ0363519.1"/>
    </source>
</evidence>
<gene>
    <name evidence="2" type="ORF">J2S42_000188</name>
</gene>
<accession>A0AAE3VTR7</accession>
<feature type="chain" id="PRO_5042219050" description="Lipoprotein" evidence="1">
    <location>
        <begin position="19"/>
        <end position="251"/>
    </location>
</feature>
<proteinExistence type="predicted"/>
<dbReference type="RefSeq" id="WP_307234203.1">
    <property type="nucleotide sequence ID" value="NZ_JAUSUZ010000001.1"/>
</dbReference>